<dbReference type="InterPro" id="IPR004009">
    <property type="entry name" value="SH3_Myosin"/>
</dbReference>
<evidence type="ECO:0000256" key="10">
    <source>
        <dbReference type="PROSITE-ProRule" id="PRU00782"/>
    </source>
</evidence>
<evidence type="ECO:0000259" key="14">
    <source>
        <dbReference type="PROSITE" id="PS51844"/>
    </source>
</evidence>
<dbReference type="SMART" id="SM00015">
    <property type="entry name" value="IQ"/>
    <property type="match status" value="6"/>
</dbReference>
<dbReference type="GO" id="GO:0016020">
    <property type="term" value="C:membrane"/>
    <property type="evidence" value="ECO:0007669"/>
    <property type="project" value="TreeGrafter"/>
</dbReference>
<evidence type="ECO:0000256" key="5">
    <source>
        <dbReference type="ARBA" id="ARBA00022860"/>
    </source>
</evidence>
<dbReference type="Gene3D" id="1.20.58.530">
    <property type="match status" value="1"/>
</dbReference>
<organism evidence="15 16">
    <name type="scientific">Oncorhynchus mykiss</name>
    <name type="common">Rainbow trout</name>
    <name type="synonym">Salmo gairdneri</name>
    <dbReference type="NCBI Taxonomy" id="8022"/>
    <lineage>
        <taxon>Eukaryota</taxon>
        <taxon>Metazoa</taxon>
        <taxon>Chordata</taxon>
        <taxon>Craniata</taxon>
        <taxon>Vertebrata</taxon>
        <taxon>Euteleostomi</taxon>
        <taxon>Actinopterygii</taxon>
        <taxon>Neopterygii</taxon>
        <taxon>Teleostei</taxon>
        <taxon>Protacanthopterygii</taxon>
        <taxon>Salmoniformes</taxon>
        <taxon>Salmonidae</taxon>
        <taxon>Salmoninae</taxon>
        <taxon>Oncorhynchus</taxon>
    </lineage>
</organism>
<keyword evidence="9 10" id="KW-0009">Actin-binding</keyword>
<keyword evidence="6 11" id="KW-0175">Coiled coil</keyword>
<dbReference type="PROSITE" id="PS50096">
    <property type="entry name" value="IQ"/>
    <property type="match status" value="5"/>
</dbReference>
<dbReference type="Gene3D" id="1.10.10.820">
    <property type="match status" value="1"/>
</dbReference>
<evidence type="ECO:0000256" key="9">
    <source>
        <dbReference type="ARBA" id="ARBA00023203"/>
    </source>
</evidence>
<evidence type="ECO:0000256" key="12">
    <source>
        <dbReference type="SAM" id="MobiDB-lite"/>
    </source>
</evidence>
<dbReference type="SMART" id="SM00242">
    <property type="entry name" value="MYSc"/>
    <property type="match status" value="1"/>
</dbReference>
<dbReference type="Gene3D" id="1.20.5.190">
    <property type="match status" value="3"/>
</dbReference>
<dbReference type="PROSITE" id="PS51844">
    <property type="entry name" value="SH3_LIKE"/>
    <property type="match status" value="1"/>
</dbReference>
<evidence type="ECO:0000256" key="2">
    <source>
        <dbReference type="ARBA" id="ARBA00022737"/>
    </source>
</evidence>
<keyword evidence="5" id="KW-0112">Calmodulin-binding</keyword>
<name>A0A060W4Z2_ONCMY</name>
<evidence type="ECO:0000313" key="16">
    <source>
        <dbReference type="Proteomes" id="UP000193380"/>
    </source>
</evidence>
<dbReference type="Pfam" id="PF00063">
    <property type="entry name" value="Myosin_head"/>
    <property type="match status" value="1"/>
</dbReference>
<dbReference type="InterPro" id="IPR036103">
    <property type="entry name" value="MYSc_Myo5"/>
</dbReference>
<keyword evidence="2" id="KW-0677">Repeat</keyword>
<dbReference type="Proteomes" id="UP000193380">
    <property type="component" value="Unassembled WGS sequence"/>
</dbReference>
<evidence type="ECO:0000313" key="15">
    <source>
        <dbReference type="EMBL" id="CDQ60304.1"/>
    </source>
</evidence>
<dbReference type="PRINTS" id="PR00193">
    <property type="entry name" value="MYOSINHEAVY"/>
</dbReference>
<dbReference type="PANTHER" id="PTHR13140">
    <property type="entry name" value="MYOSIN"/>
    <property type="match status" value="1"/>
</dbReference>
<dbReference type="GO" id="GO:0005516">
    <property type="term" value="F:calmodulin binding"/>
    <property type="evidence" value="ECO:0007669"/>
    <property type="project" value="UniProtKB-KW"/>
</dbReference>
<dbReference type="FunFam" id="3.30.70.1590:FF:000003">
    <property type="entry name" value="Myosin-Va isoform 1"/>
    <property type="match status" value="1"/>
</dbReference>
<evidence type="ECO:0000256" key="1">
    <source>
        <dbReference type="ARBA" id="ARBA00008314"/>
    </source>
</evidence>
<dbReference type="PANTHER" id="PTHR13140:SF356">
    <property type="entry name" value="UNCONVENTIONAL MYOSIN-VB"/>
    <property type="match status" value="1"/>
</dbReference>
<reference evidence="15" key="1">
    <citation type="journal article" date="2014" name="Nat. Commun.">
        <title>The rainbow trout genome provides novel insights into evolution after whole-genome duplication in vertebrates.</title>
        <authorList>
            <person name="Berthelot C."/>
            <person name="Brunet F."/>
            <person name="Chalopin D."/>
            <person name="Juanchich A."/>
            <person name="Bernard M."/>
            <person name="Noel B."/>
            <person name="Bento P."/>
            <person name="Da Silva C."/>
            <person name="Labadie K."/>
            <person name="Alberti A."/>
            <person name="Aury J.M."/>
            <person name="Louis A."/>
            <person name="Dehais P."/>
            <person name="Bardou P."/>
            <person name="Montfort J."/>
            <person name="Klopp C."/>
            <person name="Cabau C."/>
            <person name="Gaspin C."/>
            <person name="Thorgaard G.H."/>
            <person name="Boussaha M."/>
            <person name="Quillet E."/>
            <person name="Guyomard R."/>
            <person name="Galiana D."/>
            <person name="Bobe J."/>
            <person name="Volff J.N."/>
            <person name="Genet C."/>
            <person name="Wincker P."/>
            <person name="Jaillon O."/>
            <person name="Roest Crollius H."/>
            <person name="Guiguen Y."/>
        </authorList>
    </citation>
    <scope>NUCLEOTIDE SEQUENCE [LARGE SCALE GENOMIC DNA]</scope>
</reference>
<dbReference type="CDD" id="cd01380">
    <property type="entry name" value="MYSc_Myo5"/>
    <property type="match status" value="1"/>
</dbReference>
<dbReference type="GO" id="GO:0007015">
    <property type="term" value="P:actin filament organization"/>
    <property type="evidence" value="ECO:0007669"/>
    <property type="project" value="TreeGrafter"/>
</dbReference>
<dbReference type="FunFam" id="1.20.58.530:FF:000002">
    <property type="entry name" value="Class V myosin"/>
    <property type="match status" value="1"/>
</dbReference>
<protein>
    <recommendedName>
        <fullName evidence="17">Myosin motor domain-containing protein</fullName>
    </recommendedName>
</protein>
<dbReference type="Gene3D" id="3.30.70.1590">
    <property type="match status" value="1"/>
</dbReference>
<feature type="binding site" evidence="10">
    <location>
        <begin position="169"/>
        <end position="176"/>
    </location>
    <ligand>
        <name>ATP</name>
        <dbReference type="ChEBI" id="CHEBI:30616"/>
    </ligand>
</feature>
<evidence type="ECO:0000259" key="13">
    <source>
        <dbReference type="PROSITE" id="PS51456"/>
    </source>
</evidence>
<keyword evidence="3 10" id="KW-0547">Nucleotide-binding</keyword>
<dbReference type="AlphaFoldDB" id="A0A060W4Z2"/>
<evidence type="ECO:0000256" key="7">
    <source>
        <dbReference type="ARBA" id="ARBA00023123"/>
    </source>
</evidence>
<evidence type="ECO:0000256" key="8">
    <source>
        <dbReference type="ARBA" id="ARBA00023175"/>
    </source>
</evidence>
<dbReference type="GO" id="GO:0016459">
    <property type="term" value="C:myosin complex"/>
    <property type="evidence" value="ECO:0007669"/>
    <property type="project" value="UniProtKB-KW"/>
</dbReference>
<dbReference type="PROSITE" id="PS51456">
    <property type="entry name" value="MYOSIN_MOTOR"/>
    <property type="match status" value="1"/>
</dbReference>
<evidence type="ECO:0000256" key="6">
    <source>
        <dbReference type="ARBA" id="ARBA00023054"/>
    </source>
</evidence>
<gene>
    <name evidence="15" type="ORF">GSONMT00081559001</name>
</gene>
<dbReference type="FunFam" id="1.10.10.820:FF:000001">
    <property type="entry name" value="Myosin heavy chain"/>
    <property type="match status" value="1"/>
</dbReference>
<dbReference type="Gene3D" id="3.40.850.10">
    <property type="entry name" value="Kinesin motor domain"/>
    <property type="match status" value="1"/>
</dbReference>
<dbReference type="GO" id="GO:0005524">
    <property type="term" value="F:ATP binding"/>
    <property type="evidence" value="ECO:0007669"/>
    <property type="project" value="UniProtKB-UniRule"/>
</dbReference>
<dbReference type="InterPro" id="IPR036961">
    <property type="entry name" value="Kinesin_motor_dom_sf"/>
</dbReference>
<dbReference type="Pfam" id="PF00612">
    <property type="entry name" value="IQ"/>
    <property type="match status" value="5"/>
</dbReference>
<keyword evidence="4 10" id="KW-0067">ATP-binding</keyword>
<dbReference type="InterPro" id="IPR001609">
    <property type="entry name" value="Myosin_head_motor_dom-like"/>
</dbReference>
<feature type="compositionally biased region" description="Low complexity" evidence="12">
    <location>
        <begin position="606"/>
        <end position="616"/>
    </location>
</feature>
<sequence>MKRQEGKIDHELYCKYTRVWIPDPEDVWRAAEIIKDYKEGEPILHLKLEDESPLEYRIGPKDNPLPFLRNPDILVGENDLTALSYLHEPAVLHNLKVRFLEPNHIYTYCGIVLVAINPYDQLQIYGEEVINAYSGQNMGDMDPHIFAVAEEAYKQMARDERNQSIIVSGESGAGKTVSAKYAMRFFATVGGSANDTNVEEKVLASSPIMEAIGNAKTTRNDNSSRFGKYIQIGFDRRYHIIGANMRTYLLEKSRVVFQAEDERNYHIFYQLCASASFPEFKDLALTSAEDFIFTSQGENIFIEGVNDAEDFKKTKEAFTLLGVKESNQSSIFRIIASILHLGNVEICSERDGDSCHISRNDPHLTHFCRLLGVELEQMEHWLCHRKLVTTSETYVKNMSRKQAANARDALAKHIYAHMFDWIVEHVNKSLHTSSKQHSFIGVLDIYGFETFEINSFEQFCINYANEKLQQQFNQHVFKLEQEEYMKEQIPWTLIDFYDNQPCIDLIEAKLGILDLLDEECKVPKGTDQNWCQKLYDRLSSSVHFQKPRMSNISFIIIHFADKVEYQCDGFLEKNRDTVYEEHINILKASKFQLVADLFQDTNKDGSSSTSSSSKSSRINVRSAKPTPKVPNKEHRKTVGHQFRSSLQLLMETLNATTPHYVRCIKPNDEKEAFSFDSRRAVQQLRACGVLETIRISAAGYPSRWTYPDFFNRYRVLMKKSDMTVGDKKLVCRNLLETLVKDPDKFQFGKTKIFFRAGQVAYLEKLRADKFRSACIKIQKTVRRWLQMVRYKKIRKSAITLQRFGRGYMARRYAERLRLTRAAVICQKQYRMVRERTAYLRVRQAVVTIQAFTRGMFTRRIFQEFLLHHKAMIIQKHVRGWLTRRKFKVARNAAITIQCAYRRMRAKRELKQLKIEARSAQHLKKLNTGMENKIVQLQRKMDDQTKDLKTQNEQLVVAKASLGSEVNKLQKELETMRSRQGDGSQLTSLKDELEKLRAELQEAHAHRKKLEEEHSNEKMRFEQRVEELERENSLLKSEKEKMNQRILHHSKSTEGKCFLDLIHH</sequence>
<feature type="region of interest" description="Actin-binding" evidence="10">
    <location>
        <begin position="646"/>
        <end position="668"/>
    </location>
</feature>
<feature type="region of interest" description="Disordered" evidence="12">
    <location>
        <begin position="601"/>
        <end position="637"/>
    </location>
</feature>
<keyword evidence="7 10" id="KW-0518">Myosin</keyword>
<dbReference type="SUPFAM" id="SSF52540">
    <property type="entry name" value="P-loop containing nucleoside triphosphate hydrolases"/>
    <property type="match status" value="2"/>
</dbReference>
<dbReference type="GO" id="GO:0051015">
    <property type="term" value="F:actin filament binding"/>
    <property type="evidence" value="ECO:0007669"/>
    <property type="project" value="TreeGrafter"/>
</dbReference>
<reference evidence="15" key="2">
    <citation type="submission" date="2014-03" db="EMBL/GenBank/DDBJ databases">
        <authorList>
            <person name="Genoscope - CEA"/>
        </authorList>
    </citation>
    <scope>NUCLEOTIDE SEQUENCE</scope>
</reference>
<dbReference type="STRING" id="8022.A0A060W4Z2"/>
<dbReference type="FunFam" id="1.20.120.720:FF:000016">
    <property type="entry name" value="Myosin VB"/>
    <property type="match status" value="1"/>
</dbReference>
<comment type="similarity">
    <text evidence="1 10">Belongs to the TRAFAC class myosin-kinesin ATPase superfamily. Myosin family.</text>
</comment>
<dbReference type="InterPro" id="IPR027417">
    <property type="entry name" value="P-loop_NTPase"/>
</dbReference>
<evidence type="ECO:0008006" key="17">
    <source>
        <dbReference type="Google" id="ProtNLM"/>
    </source>
</evidence>
<evidence type="ECO:0000256" key="11">
    <source>
        <dbReference type="SAM" id="Coils"/>
    </source>
</evidence>
<feature type="domain" description="Myosin motor" evidence="13">
    <location>
        <begin position="75"/>
        <end position="767"/>
    </location>
</feature>
<dbReference type="PaxDb" id="8022-A0A060W4Z2"/>
<keyword evidence="8 10" id="KW-0505">Motor protein</keyword>
<feature type="domain" description="Myosin N-terminal SH3-like" evidence="14">
    <location>
        <begin position="14"/>
        <end position="66"/>
    </location>
</feature>
<dbReference type="GO" id="GO:0005737">
    <property type="term" value="C:cytoplasm"/>
    <property type="evidence" value="ECO:0007669"/>
    <property type="project" value="TreeGrafter"/>
</dbReference>
<dbReference type="GO" id="GO:0098685">
    <property type="term" value="C:Schaffer collateral - CA1 synapse"/>
    <property type="evidence" value="ECO:0007669"/>
    <property type="project" value="UniProtKB-ARBA"/>
</dbReference>
<accession>A0A060W4Z2</accession>
<dbReference type="EMBL" id="FR904345">
    <property type="protein sequence ID" value="CDQ60304.1"/>
    <property type="molecule type" value="Genomic_DNA"/>
</dbReference>
<feature type="coiled-coil region" evidence="11">
    <location>
        <begin position="902"/>
        <end position="1044"/>
    </location>
</feature>
<dbReference type="Gene3D" id="1.20.120.720">
    <property type="entry name" value="Myosin VI head, motor domain, U50 subdomain"/>
    <property type="match status" value="1"/>
</dbReference>
<evidence type="ECO:0000256" key="4">
    <source>
        <dbReference type="ARBA" id="ARBA00022840"/>
    </source>
</evidence>
<evidence type="ECO:0000256" key="3">
    <source>
        <dbReference type="ARBA" id="ARBA00022741"/>
    </source>
</evidence>
<dbReference type="GO" id="GO:0000146">
    <property type="term" value="F:microfilament motor activity"/>
    <property type="evidence" value="ECO:0007669"/>
    <property type="project" value="TreeGrafter"/>
</dbReference>
<dbReference type="FunFam" id="1.20.5.190:FF:000001">
    <property type="entry name" value="unconventional myosin-Va"/>
    <property type="match status" value="1"/>
</dbReference>
<proteinExistence type="inferred from homology"/>
<dbReference type="InterPro" id="IPR000048">
    <property type="entry name" value="IQ_motif_EF-hand-BS"/>
</dbReference>